<dbReference type="OrthoDB" id="10062280at2759"/>
<proteinExistence type="predicted"/>
<evidence type="ECO:0000313" key="5">
    <source>
        <dbReference type="Proteomes" id="UP000192247"/>
    </source>
</evidence>
<protein>
    <submittedName>
        <fullName evidence="4">Fucose-1-phosphate guanylyltransferase-like</fullName>
    </submittedName>
</protein>
<dbReference type="PANTHER" id="PTHR15045:SF1">
    <property type="entry name" value="FUCOSE-1-PHOSPHATE GUANYLYLTRANSFERASE"/>
    <property type="match status" value="1"/>
</dbReference>
<dbReference type="STRING" id="418985.A0A1V9X687"/>
<gene>
    <name evidence="4" type="ORF">BIW11_12682</name>
</gene>
<keyword evidence="4" id="KW-0548">Nucleotidyltransferase</keyword>
<sequence length="523" mass="57979">MDTLDCSKEMAHLLSEYNRLRGQSAKDCSESFWDAVVFSVCDASQREAFHEQIARLKQYGAIPLVDYVAIEDVPHYKMGSGGATMRILSELCSIWGQDKLLSRKVLLIHTGGQSRRLPQHSVLGKLFARLPLLLGNKRPIRASNSHRERRDFGPACSEGTMLDLKLAMYLPFCRKMTSGVFLTASDDIETYTIDGDFKICSSGFTALAHPSPLVIACRHGVYVLPELDYPCCTNTSCLRVLQKPSLDEMHRQQAIVADSFAYTDSAFAFGTDVVKALISYYERNQPLNEEICAYGDFLTCLGKEAPKASKPLQQLLQEFELSIIVLPRSTFYHIGTLTEYLDHLCSDLLFKKQLGLGAGASMEIHSSLPASGPESGGRYVLEFCDFSKVGRLIFGANCILYGCQVHAEEVRVPDNVVMFTVAVSHLNDASNSAPCYVTLCFGIDDDLKSGTKLFNRTGVGSCLWDAKLFRLATTRSDSFIATLQDIRQPMVSEPGRYSMDDVLKQKCINEMLDFQAALATSAL</sequence>
<dbReference type="InterPro" id="IPR012887">
    <property type="entry name" value="GDP_fucose_pyrophosphorylase"/>
</dbReference>
<dbReference type="InParanoid" id="A0A1V9X687"/>
<evidence type="ECO:0000256" key="2">
    <source>
        <dbReference type="ARBA" id="ARBA00022741"/>
    </source>
</evidence>
<evidence type="ECO:0000259" key="3">
    <source>
        <dbReference type="Pfam" id="PF07959"/>
    </source>
</evidence>
<evidence type="ECO:0000256" key="1">
    <source>
        <dbReference type="ARBA" id="ARBA00022679"/>
    </source>
</evidence>
<organism evidence="4 5">
    <name type="scientific">Tropilaelaps mercedesae</name>
    <dbReference type="NCBI Taxonomy" id="418985"/>
    <lineage>
        <taxon>Eukaryota</taxon>
        <taxon>Metazoa</taxon>
        <taxon>Ecdysozoa</taxon>
        <taxon>Arthropoda</taxon>
        <taxon>Chelicerata</taxon>
        <taxon>Arachnida</taxon>
        <taxon>Acari</taxon>
        <taxon>Parasitiformes</taxon>
        <taxon>Mesostigmata</taxon>
        <taxon>Gamasina</taxon>
        <taxon>Dermanyssoidea</taxon>
        <taxon>Laelapidae</taxon>
        <taxon>Tropilaelaps</taxon>
    </lineage>
</organism>
<dbReference type="Pfam" id="PF07959">
    <property type="entry name" value="Fucose_pyrophosphorylase"/>
    <property type="match status" value="1"/>
</dbReference>
<keyword evidence="5" id="KW-1185">Reference proteome</keyword>
<reference evidence="4 5" key="1">
    <citation type="journal article" date="2017" name="Gigascience">
        <title>Draft genome of the honey bee ectoparasitic mite, Tropilaelaps mercedesae, is shaped by the parasitic life history.</title>
        <authorList>
            <person name="Dong X."/>
            <person name="Armstrong S.D."/>
            <person name="Xia D."/>
            <person name="Makepeace B.L."/>
            <person name="Darby A.C."/>
            <person name="Kadowaki T."/>
        </authorList>
    </citation>
    <scope>NUCLEOTIDE SEQUENCE [LARGE SCALE GENOMIC DNA]</scope>
    <source>
        <strain evidence="4">Wuxi-XJTLU</strain>
    </source>
</reference>
<dbReference type="AlphaFoldDB" id="A0A1V9X687"/>
<dbReference type="EMBL" id="MNPL01023331">
    <property type="protein sequence ID" value="OQR68782.1"/>
    <property type="molecule type" value="Genomic_DNA"/>
</dbReference>
<accession>A0A1V9X687</accession>
<keyword evidence="1 4" id="KW-0808">Transferase</keyword>
<dbReference type="GO" id="GO:0016779">
    <property type="term" value="F:nucleotidyltransferase activity"/>
    <property type="evidence" value="ECO:0007669"/>
    <property type="project" value="UniProtKB-KW"/>
</dbReference>
<evidence type="ECO:0000313" key="4">
    <source>
        <dbReference type="EMBL" id="OQR68782.1"/>
    </source>
</evidence>
<dbReference type="Proteomes" id="UP000192247">
    <property type="component" value="Unassembled WGS sequence"/>
</dbReference>
<keyword evidence="2" id="KW-0547">Nucleotide-binding</keyword>
<comment type="caution">
    <text evidence="4">The sequence shown here is derived from an EMBL/GenBank/DDBJ whole genome shotgun (WGS) entry which is preliminary data.</text>
</comment>
<dbReference type="GO" id="GO:0042350">
    <property type="term" value="P:GDP-L-fucose biosynthetic process"/>
    <property type="evidence" value="ECO:0007669"/>
    <property type="project" value="UniProtKB-ARBA"/>
</dbReference>
<name>A0A1V9X687_9ACAR</name>
<dbReference type="PANTHER" id="PTHR15045">
    <property type="entry name" value="FUCOSE-1-PHOSPHATE GUANYLYLTRANSFERASE"/>
    <property type="match status" value="1"/>
</dbReference>
<feature type="domain" description="GDP-fucose pyrophosphorylase" evidence="3">
    <location>
        <begin position="98"/>
        <end position="453"/>
    </location>
</feature>
<dbReference type="GO" id="GO:0000166">
    <property type="term" value="F:nucleotide binding"/>
    <property type="evidence" value="ECO:0007669"/>
    <property type="project" value="UniProtKB-KW"/>
</dbReference>